<evidence type="ECO:0000259" key="9">
    <source>
        <dbReference type="Pfam" id="PF02771"/>
    </source>
</evidence>
<dbReference type="Pfam" id="PF02770">
    <property type="entry name" value="Acyl-CoA_dh_M"/>
    <property type="match status" value="1"/>
</dbReference>
<dbReference type="Pfam" id="PF02771">
    <property type="entry name" value="Acyl-CoA_dh_N"/>
    <property type="match status" value="1"/>
</dbReference>
<evidence type="ECO:0000259" key="7">
    <source>
        <dbReference type="Pfam" id="PF00441"/>
    </source>
</evidence>
<dbReference type="InterPro" id="IPR046373">
    <property type="entry name" value="Acyl-CoA_Oxase/DH_mid-dom_sf"/>
</dbReference>
<dbReference type="InterPro" id="IPR006089">
    <property type="entry name" value="Acyl-CoA_DH_CS"/>
</dbReference>
<comment type="similarity">
    <text evidence="2 6">Belongs to the acyl-CoA dehydrogenase family.</text>
</comment>
<feature type="domain" description="Acyl-CoA oxidase/dehydrogenase middle" evidence="8">
    <location>
        <begin position="122"/>
        <end position="217"/>
    </location>
</feature>
<evidence type="ECO:0000256" key="2">
    <source>
        <dbReference type="ARBA" id="ARBA00009347"/>
    </source>
</evidence>
<dbReference type="Gene3D" id="2.40.110.10">
    <property type="entry name" value="Butyryl-CoA Dehydrogenase, subunit A, domain 2"/>
    <property type="match status" value="1"/>
</dbReference>
<evidence type="ECO:0000313" key="11">
    <source>
        <dbReference type="Proteomes" id="UP000245206"/>
    </source>
</evidence>
<evidence type="ECO:0000256" key="6">
    <source>
        <dbReference type="RuleBase" id="RU362125"/>
    </source>
</evidence>
<keyword evidence="5 6" id="KW-0560">Oxidoreductase</keyword>
<comment type="caution">
    <text evidence="10">The sequence shown here is derived from an EMBL/GenBank/DDBJ whole genome shotgun (WGS) entry which is preliminary data.</text>
</comment>
<gene>
    <name evidence="10" type="ORF">LPTSP2_26720</name>
</gene>
<dbReference type="PROSITE" id="PS00072">
    <property type="entry name" value="ACYL_COA_DH_1"/>
    <property type="match status" value="1"/>
</dbReference>
<organism evidence="10 11">
    <name type="scientific">Leptospira ellinghausenii</name>
    <dbReference type="NCBI Taxonomy" id="1917822"/>
    <lineage>
        <taxon>Bacteria</taxon>
        <taxon>Pseudomonadati</taxon>
        <taxon>Spirochaetota</taxon>
        <taxon>Spirochaetia</taxon>
        <taxon>Leptospirales</taxon>
        <taxon>Leptospiraceae</taxon>
        <taxon>Leptospira</taxon>
    </lineage>
</organism>
<dbReference type="PANTHER" id="PTHR43884">
    <property type="entry name" value="ACYL-COA DEHYDROGENASE"/>
    <property type="match status" value="1"/>
</dbReference>
<evidence type="ECO:0000259" key="8">
    <source>
        <dbReference type="Pfam" id="PF02770"/>
    </source>
</evidence>
<dbReference type="Gene3D" id="1.20.140.10">
    <property type="entry name" value="Butyryl-CoA Dehydrogenase, subunit A, domain 3"/>
    <property type="match status" value="1"/>
</dbReference>
<dbReference type="SUPFAM" id="SSF47203">
    <property type="entry name" value="Acyl-CoA dehydrogenase C-terminal domain-like"/>
    <property type="match status" value="1"/>
</dbReference>
<dbReference type="PIRSF" id="PIRSF016578">
    <property type="entry name" value="HsaA"/>
    <property type="match status" value="1"/>
</dbReference>
<dbReference type="InterPro" id="IPR037069">
    <property type="entry name" value="AcylCoA_DH/ox_N_sf"/>
</dbReference>
<dbReference type="FunFam" id="2.40.110.10:FF:000001">
    <property type="entry name" value="Acyl-CoA dehydrogenase, mitochondrial"/>
    <property type="match status" value="1"/>
</dbReference>
<evidence type="ECO:0000256" key="5">
    <source>
        <dbReference type="ARBA" id="ARBA00023002"/>
    </source>
</evidence>
<dbReference type="InterPro" id="IPR013786">
    <property type="entry name" value="AcylCoA_DH/ox_N"/>
</dbReference>
<dbReference type="InterPro" id="IPR009100">
    <property type="entry name" value="AcylCoA_DH/oxidase_NM_dom_sf"/>
</dbReference>
<dbReference type="Pfam" id="PF00441">
    <property type="entry name" value="Acyl-CoA_dh_1"/>
    <property type="match status" value="1"/>
</dbReference>
<dbReference type="AlphaFoldDB" id="A0A2P2DFG8"/>
<dbReference type="Gene3D" id="1.10.540.10">
    <property type="entry name" value="Acyl-CoA dehydrogenase/oxidase, N-terminal domain"/>
    <property type="match status" value="1"/>
</dbReference>
<dbReference type="GO" id="GO:0050660">
    <property type="term" value="F:flavin adenine dinucleotide binding"/>
    <property type="evidence" value="ECO:0007669"/>
    <property type="project" value="InterPro"/>
</dbReference>
<dbReference type="Proteomes" id="UP000245206">
    <property type="component" value="Unassembled WGS sequence"/>
</dbReference>
<sequence>MIDFSITDEQKALRELARDFAKNEMIPKAEHHDHTGEYPKEILKKAFDVGLMNMHIPAEYGGAGLGVLDELIASEELFYGCSGMATAILANNLALAPVLLGADDYVMKKFIQPMTQNFTLAAYAVTEPGAGSDVAGIRTTAKRVGDEYIINGSKMWITNAGHADWFFVLAKTDPNAGHKGMTGFIVDAKTPGIIIGKKEKNMGQRCSDTRGVTFEDVKVPKENMIGKEGEGFKIAMGAFDQTRPAVAIGAVGVARAALDHSIRYANTRNAFGKPISVNQGVSFMIAEMARDIEAGRLLCWQSAWLIDNGFRNTYQASIAKVFCADMAMRVTTDAVQIFGGYGFNEEYPVEKLMRDAKIFQIYEGTSQIQRVIISKFLNDGVGIETPNA</sequence>
<reference evidence="11" key="1">
    <citation type="journal article" date="2019" name="Microbiol. Immunol.">
        <title>Molecular and phenotypic characterization of Leptospira johnsonii sp. nov., Leptospira ellinghausenii sp. nov. and Leptospira ryugenii sp. nov. isolated from soil and water in Japan.</title>
        <authorList>
            <person name="Masuzawa T."/>
            <person name="Saito M."/>
            <person name="Nakao R."/>
            <person name="Nikaido Y."/>
            <person name="Matsumoto M."/>
            <person name="Ogawa M."/>
            <person name="Yokoyama M."/>
            <person name="Hidaka Y."/>
            <person name="Tomita J."/>
            <person name="Sakakibara K."/>
            <person name="Suzuki K."/>
            <person name="Yasuda S."/>
            <person name="Sato H."/>
            <person name="Yamaguchi M."/>
            <person name="Yoshida S.I."/>
            <person name="Koizumi N."/>
            <person name="Kawamura Y."/>
        </authorList>
    </citation>
    <scope>NUCLEOTIDE SEQUENCE [LARGE SCALE GENOMIC DNA]</scope>
    <source>
        <strain evidence="11">E18</strain>
    </source>
</reference>
<evidence type="ECO:0000256" key="3">
    <source>
        <dbReference type="ARBA" id="ARBA00022630"/>
    </source>
</evidence>
<dbReference type="PANTHER" id="PTHR43884:SF12">
    <property type="entry name" value="ISOVALERYL-COA DEHYDROGENASE, MITOCHONDRIAL-RELATED"/>
    <property type="match status" value="1"/>
</dbReference>
<dbReference type="InterPro" id="IPR009075">
    <property type="entry name" value="AcylCo_DH/oxidase_C"/>
</dbReference>
<dbReference type="SUPFAM" id="SSF56645">
    <property type="entry name" value="Acyl-CoA dehydrogenase NM domain-like"/>
    <property type="match status" value="1"/>
</dbReference>
<dbReference type="InterPro" id="IPR006091">
    <property type="entry name" value="Acyl-CoA_Oxase/DH_mid-dom"/>
</dbReference>
<dbReference type="FunFam" id="1.20.140.10:FF:000011">
    <property type="entry name" value="Medium-chain specific acyl-CoA dehydrogenase, mitochondrial"/>
    <property type="match status" value="1"/>
</dbReference>
<dbReference type="OrthoDB" id="335553at2"/>
<keyword evidence="11" id="KW-1185">Reference proteome</keyword>
<accession>A0A2P2DFG8</accession>
<feature type="domain" description="Acyl-CoA dehydrogenase/oxidase N-terminal" evidence="9">
    <location>
        <begin position="7"/>
        <end position="115"/>
    </location>
</feature>
<keyword evidence="4 6" id="KW-0274">FAD</keyword>
<evidence type="ECO:0000256" key="4">
    <source>
        <dbReference type="ARBA" id="ARBA00022827"/>
    </source>
</evidence>
<dbReference type="InterPro" id="IPR036250">
    <property type="entry name" value="AcylCo_DH-like_C"/>
</dbReference>
<dbReference type="GO" id="GO:0003995">
    <property type="term" value="F:acyl-CoA dehydrogenase activity"/>
    <property type="evidence" value="ECO:0007669"/>
    <property type="project" value="InterPro"/>
</dbReference>
<evidence type="ECO:0000313" key="10">
    <source>
        <dbReference type="EMBL" id="GBF43375.1"/>
    </source>
</evidence>
<name>A0A2P2DFG8_9LEPT</name>
<dbReference type="PROSITE" id="PS00073">
    <property type="entry name" value="ACYL_COA_DH_2"/>
    <property type="match status" value="1"/>
</dbReference>
<evidence type="ECO:0000256" key="1">
    <source>
        <dbReference type="ARBA" id="ARBA00001974"/>
    </source>
</evidence>
<dbReference type="EMBL" id="BFAZ01000009">
    <property type="protein sequence ID" value="GBF43375.1"/>
    <property type="molecule type" value="Genomic_DNA"/>
</dbReference>
<keyword evidence="3 6" id="KW-0285">Flavoprotein</keyword>
<comment type="cofactor">
    <cofactor evidence="1 6">
        <name>FAD</name>
        <dbReference type="ChEBI" id="CHEBI:57692"/>
    </cofactor>
</comment>
<protein>
    <submittedName>
        <fullName evidence="10">Acyl-CoA dehydrogenase</fullName>
    </submittedName>
</protein>
<feature type="domain" description="Acyl-CoA dehydrogenase/oxidase C-terminal" evidence="7">
    <location>
        <begin position="229"/>
        <end position="376"/>
    </location>
</feature>
<proteinExistence type="inferred from homology"/>